<gene>
    <name evidence="15" type="primary">fabF</name>
    <name evidence="15" type="ORF">ENS15_02970</name>
</gene>
<accession>A0A7C3N5D8</accession>
<proteinExistence type="inferred from homology"/>
<dbReference type="EC" id="2.3.1.179" evidence="3 11"/>
<dbReference type="FunFam" id="3.40.47.10:FF:000009">
    <property type="entry name" value="3-oxoacyl-[acyl-carrier-protein] synthase 2"/>
    <property type="match status" value="1"/>
</dbReference>
<evidence type="ECO:0000256" key="10">
    <source>
        <dbReference type="ARBA" id="ARBA00023315"/>
    </source>
</evidence>
<reference evidence="15" key="1">
    <citation type="journal article" date="2020" name="mSystems">
        <title>Genome- and Community-Level Interaction Insights into Carbon Utilization and Element Cycling Functions of Hydrothermarchaeota in Hydrothermal Sediment.</title>
        <authorList>
            <person name="Zhou Z."/>
            <person name="Liu Y."/>
            <person name="Xu W."/>
            <person name="Pan J."/>
            <person name="Luo Z.H."/>
            <person name="Li M."/>
        </authorList>
    </citation>
    <scope>NUCLEOTIDE SEQUENCE [LARGE SCALE GENOMIC DNA]</scope>
    <source>
        <strain evidence="15">SpSt-464</strain>
    </source>
</reference>
<comment type="function">
    <text evidence="11">Involved in the type II fatty acid elongation cycle. Catalyzes the elongation of a wide range of acyl-ACP by the addition of two carbons from malonyl-ACP to an acyl acceptor. Can efficiently catalyze the conversion of palmitoleoyl-ACP (cis-hexadec-9-enoyl-ACP) to cis-vaccenoyl-ACP (cis-octadec-11-enoyl-ACP), an essential step in the thermal regulation of fatty acid composition.</text>
</comment>
<dbReference type="InterPro" id="IPR020841">
    <property type="entry name" value="PKS_Beta-ketoAc_synthase_dom"/>
</dbReference>
<evidence type="ECO:0000256" key="3">
    <source>
        <dbReference type="ARBA" id="ARBA00012356"/>
    </source>
</evidence>
<keyword evidence="10 11" id="KW-0012">Acyltransferase</keyword>
<evidence type="ECO:0000259" key="14">
    <source>
        <dbReference type="PROSITE" id="PS52004"/>
    </source>
</evidence>
<dbReference type="InterPro" id="IPR014031">
    <property type="entry name" value="Ketoacyl_synth_C"/>
</dbReference>
<dbReference type="PANTHER" id="PTHR11712:SF336">
    <property type="entry name" value="3-OXOACYL-[ACYL-CARRIER-PROTEIN] SYNTHASE, MITOCHONDRIAL"/>
    <property type="match status" value="1"/>
</dbReference>
<organism evidence="15">
    <name type="scientific">candidate division WOR-3 bacterium</name>
    <dbReference type="NCBI Taxonomy" id="2052148"/>
    <lineage>
        <taxon>Bacteria</taxon>
        <taxon>Bacteria division WOR-3</taxon>
    </lineage>
</organism>
<evidence type="ECO:0000256" key="7">
    <source>
        <dbReference type="ARBA" id="ARBA00022832"/>
    </source>
</evidence>
<evidence type="ECO:0000256" key="5">
    <source>
        <dbReference type="ARBA" id="ARBA00022516"/>
    </source>
</evidence>
<dbReference type="GO" id="GO:0005829">
    <property type="term" value="C:cytosol"/>
    <property type="evidence" value="ECO:0007669"/>
    <property type="project" value="TreeGrafter"/>
</dbReference>
<name>A0A7C3N5D8_UNCW3</name>
<keyword evidence="6 11" id="KW-0808">Transferase</keyword>
<dbReference type="Pfam" id="PF02801">
    <property type="entry name" value="Ketoacyl-synt_C"/>
    <property type="match status" value="1"/>
</dbReference>
<evidence type="ECO:0000256" key="8">
    <source>
        <dbReference type="ARBA" id="ARBA00023098"/>
    </source>
</evidence>
<keyword evidence="7" id="KW-0276">Fatty acid metabolism</keyword>
<protein>
    <recommendedName>
        <fullName evidence="4 11">3-oxoacyl-[acyl-carrier-protein] synthase 2</fullName>
        <ecNumber evidence="3 11">2.3.1.179</ecNumber>
    </recommendedName>
</protein>
<dbReference type="Gene3D" id="3.40.47.10">
    <property type="match status" value="1"/>
</dbReference>
<dbReference type="InterPro" id="IPR014030">
    <property type="entry name" value="Ketoacyl_synth_N"/>
</dbReference>
<evidence type="ECO:0000256" key="4">
    <source>
        <dbReference type="ARBA" id="ARBA00014657"/>
    </source>
</evidence>
<dbReference type="NCBIfam" id="NF005589">
    <property type="entry name" value="PRK07314.1"/>
    <property type="match status" value="1"/>
</dbReference>
<dbReference type="PIRSF" id="PIRSF000447">
    <property type="entry name" value="KAS_II"/>
    <property type="match status" value="1"/>
</dbReference>
<evidence type="ECO:0000256" key="6">
    <source>
        <dbReference type="ARBA" id="ARBA00022679"/>
    </source>
</evidence>
<dbReference type="InterPro" id="IPR000794">
    <property type="entry name" value="Beta-ketoacyl_synthase"/>
</dbReference>
<comment type="similarity">
    <text evidence="2 11 13">Belongs to the thiolase-like superfamily. Beta-ketoacyl-ACP synthases family.</text>
</comment>
<dbReference type="GO" id="GO:0004315">
    <property type="term" value="F:3-oxoacyl-[acyl-carrier-protein] synthase activity"/>
    <property type="evidence" value="ECO:0007669"/>
    <property type="project" value="UniProtKB-UniRule"/>
</dbReference>
<dbReference type="InterPro" id="IPR017568">
    <property type="entry name" value="3-oxoacyl-ACP_synth-2"/>
</dbReference>
<sequence>MKRVVITGIGVISSIGNNLEEFSKNLFSGKSGITKITKFDTTNFASKIAGEVKNFNPEFVINKKELRRMDRVTQYAIYVTDEALKSSKIELDKIDTDRAGVIIASGIGGVETWENQHSVFLKEGVERLSPFFVPMMIVNSSSGNVAIRYKLKGPNFSVVSACASSGHAIADAYNQIILDNADIMVCGGVEASITPLSVGGFIALQALSTRNDEPEKASRPFDASRDGFVIAEGGAVLILESLEHALKRNAPIFAEITGCGYNDDAYHITAPDESGEGPAKCMMLALKKSGKTIDDVDYINAHGTSTKLNDQMETLAIKKVFKDKAYDINISSTKSMHGHLLGAASAVEAVATIIAIKNGIVPPTINYENRDPNCDLNYTPNNAVKKDIKFALSNSFGFGGHNVTLAFAKYE</sequence>
<dbReference type="InterPro" id="IPR016039">
    <property type="entry name" value="Thiolase-like"/>
</dbReference>
<feature type="active site" description="For beta-ketoacyl synthase activity" evidence="12">
    <location>
        <position position="162"/>
    </location>
</feature>
<evidence type="ECO:0000313" key="15">
    <source>
        <dbReference type="EMBL" id="HFK23597.1"/>
    </source>
</evidence>
<evidence type="ECO:0000256" key="12">
    <source>
        <dbReference type="PIRSR" id="PIRSR000447-1"/>
    </source>
</evidence>
<dbReference type="AlphaFoldDB" id="A0A7C3N5D8"/>
<dbReference type="NCBIfam" id="TIGR03150">
    <property type="entry name" value="fabF"/>
    <property type="match status" value="1"/>
</dbReference>
<dbReference type="PROSITE" id="PS52004">
    <property type="entry name" value="KS3_2"/>
    <property type="match status" value="1"/>
</dbReference>
<evidence type="ECO:0000256" key="2">
    <source>
        <dbReference type="ARBA" id="ARBA00008467"/>
    </source>
</evidence>
<dbReference type="PROSITE" id="PS00606">
    <property type="entry name" value="KS3_1"/>
    <property type="match status" value="1"/>
</dbReference>
<evidence type="ECO:0000256" key="13">
    <source>
        <dbReference type="RuleBase" id="RU003694"/>
    </source>
</evidence>
<dbReference type="InterPro" id="IPR018201">
    <property type="entry name" value="Ketoacyl_synth_AS"/>
</dbReference>
<feature type="domain" description="Ketosynthase family 3 (KS3)" evidence="14">
    <location>
        <begin position="1"/>
        <end position="409"/>
    </location>
</feature>
<evidence type="ECO:0000256" key="9">
    <source>
        <dbReference type="ARBA" id="ARBA00023160"/>
    </source>
</evidence>
<dbReference type="Pfam" id="PF00109">
    <property type="entry name" value="ketoacyl-synt"/>
    <property type="match status" value="1"/>
</dbReference>
<keyword evidence="8" id="KW-0443">Lipid metabolism</keyword>
<comment type="caution">
    <text evidence="15">The sequence shown here is derived from an EMBL/GenBank/DDBJ whole genome shotgun (WGS) entry which is preliminary data.</text>
</comment>
<dbReference type="PANTHER" id="PTHR11712">
    <property type="entry name" value="POLYKETIDE SYNTHASE-RELATED"/>
    <property type="match status" value="1"/>
</dbReference>
<comment type="catalytic activity">
    <reaction evidence="11">
        <text>(9Z)-hexadecenoyl-[ACP] + malonyl-[ACP] + H(+) = 3-oxo-(11Z)-octadecenoyl-[ACP] + holo-[ACP] + CO2</text>
        <dbReference type="Rhea" id="RHEA:55040"/>
        <dbReference type="Rhea" id="RHEA-COMP:9623"/>
        <dbReference type="Rhea" id="RHEA-COMP:9685"/>
        <dbReference type="Rhea" id="RHEA-COMP:10800"/>
        <dbReference type="Rhea" id="RHEA-COMP:14074"/>
        <dbReference type="ChEBI" id="CHEBI:15378"/>
        <dbReference type="ChEBI" id="CHEBI:16526"/>
        <dbReference type="ChEBI" id="CHEBI:64479"/>
        <dbReference type="ChEBI" id="CHEBI:78449"/>
        <dbReference type="ChEBI" id="CHEBI:83989"/>
        <dbReference type="ChEBI" id="CHEBI:138538"/>
        <dbReference type="EC" id="2.3.1.179"/>
    </reaction>
</comment>
<dbReference type="SMART" id="SM00825">
    <property type="entry name" value="PKS_KS"/>
    <property type="match status" value="1"/>
</dbReference>
<dbReference type="UniPathway" id="UPA00094"/>
<evidence type="ECO:0000256" key="1">
    <source>
        <dbReference type="ARBA" id="ARBA00005194"/>
    </source>
</evidence>
<dbReference type="SUPFAM" id="SSF53901">
    <property type="entry name" value="Thiolase-like"/>
    <property type="match status" value="2"/>
</dbReference>
<comment type="catalytic activity">
    <reaction evidence="11">
        <text>a fatty acyl-[ACP] + malonyl-[ACP] + H(+) = a 3-oxoacyl-[ACP] + holo-[ACP] + CO2</text>
        <dbReference type="Rhea" id="RHEA:22836"/>
        <dbReference type="Rhea" id="RHEA-COMP:9623"/>
        <dbReference type="Rhea" id="RHEA-COMP:9685"/>
        <dbReference type="Rhea" id="RHEA-COMP:9916"/>
        <dbReference type="Rhea" id="RHEA-COMP:14125"/>
        <dbReference type="ChEBI" id="CHEBI:15378"/>
        <dbReference type="ChEBI" id="CHEBI:16526"/>
        <dbReference type="ChEBI" id="CHEBI:64479"/>
        <dbReference type="ChEBI" id="CHEBI:78449"/>
        <dbReference type="ChEBI" id="CHEBI:78776"/>
        <dbReference type="ChEBI" id="CHEBI:138651"/>
    </reaction>
</comment>
<dbReference type="CDD" id="cd00834">
    <property type="entry name" value="KAS_I_II"/>
    <property type="match status" value="1"/>
</dbReference>
<keyword evidence="5 11" id="KW-0444">Lipid biosynthesis</keyword>
<dbReference type="GO" id="GO:0006633">
    <property type="term" value="P:fatty acid biosynthetic process"/>
    <property type="evidence" value="ECO:0007669"/>
    <property type="project" value="UniProtKB-UniRule"/>
</dbReference>
<keyword evidence="9 11" id="KW-0275">Fatty acid biosynthesis</keyword>
<evidence type="ECO:0000256" key="11">
    <source>
        <dbReference type="PIRNR" id="PIRNR000447"/>
    </source>
</evidence>
<comment type="pathway">
    <text evidence="1 11">Lipid metabolism; fatty acid biosynthesis.</text>
</comment>
<dbReference type="EMBL" id="DSTT01000003">
    <property type="protein sequence ID" value="HFK23597.1"/>
    <property type="molecule type" value="Genomic_DNA"/>
</dbReference>